<evidence type="ECO:0000313" key="2">
    <source>
        <dbReference type="Proteomes" id="UP000270094"/>
    </source>
</evidence>
<keyword evidence="2" id="KW-1185">Reference proteome</keyword>
<dbReference type="InterPro" id="IPR035940">
    <property type="entry name" value="CAP_sf"/>
</dbReference>
<dbReference type="OrthoDB" id="5777635at2759"/>
<dbReference type="AlphaFoldDB" id="A0A3P7JAM2"/>
<gene>
    <name evidence="1" type="ORF">SVUK_LOCUS12721</name>
</gene>
<dbReference type="EMBL" id="UYYB01099951">
    <property type="protein sequence ID" value="VDM77723.1"/>
    <property type="molecule type" value="Genomic_DNA"/>
</dbReference>
<dbReference type="Gene3D" id="3.40.33.10">
    <property type="entry name" value="CAP"/>
    <property type="match status" value="1"/>
</dbReference>
<dbReference type="GO" id="GO:0005576">
    <property type="term" value="C:extracellular region"/>
    <property type="evidence" value="ECO:0007669"/>
    <property type="project" value="InterPro"/>
</dbReference>
<name>A0A3P7JAM2_STRVU</name>
<dbReference type="SUPFAM" id="SSF55797">
    <property type="entry name" value="PR-1-like"/>
    <property type="match status" value="1"/>
</dbReference>
<dbReference type="InterPro" id="IPR018244">
    <property type="entry name" value="Allrgn_V5/Tpx1_CS"/>
</dbReference>
<organism evidence="1 2">
    <name type="scientific">Strongylus vulgaris</name>
    <name type="common">Blood worm</name>
    <dbReference type="NCBI Taxonomy" id="40348"/>
    <lineage>
        <taxon>Eukaryota</taxon>
        <taxon>Metazoa</taxon>
        <taxon>Ecdysozoa</taxon>
        <taxon>Nematoda</taxon>
        <taxon>Chromadorea</taxon>
        <taxon>Rhabditida</taxon>
        <taxon>Rhabditina</taxon>
        <taxon>Rhabditomorpha</taxon>
        <taxon>Strongyloidea</taxon>
        <taxon>Strongylidae</taxon>
        <taxon>Strongylus</taxon>
    </lineage>
</organism>
<evidence type="ECO:0000313" key="1">
    <source>
        <dbReference type="EMBL" id="VDM77723.1"/>
    </source>
</evidence>
<protein>
    <recommendedName>
        <fullName evidence="3">SCP domain-containing protein</fullName>
    </recommendedName>
</protein>
<evidence type="ECO:0008006" key="3">
    <source>
        <dbReference type="Google" id="ProtNLM"/>
    </source>
</evidence>
<accession>A0A3P7JAM2</accession>
<sequence length="60" mass="6162">MVWANTYRLGCEIGDCGSNTLVVCRYSPKGNNIGETVYNPGATASACALPSSGYPGTLCG</sequence>
<reference evidence="1 2" key="1">
    <citation type="submission" date="2018-11" db="EMBL/GenBank/DDBJ databases">
        <authorList>
            <consortium name="Pathogen Informatics"/>
        </authorList>
    </citation>
    <scope>NUCLEOTIDE SEQUENCE [LARGE SCALE GENOMIC DNA]</scope>
</reference>
<proteinExistence type="predicted"/>
<dbReference type="Proteomes" id="UP000270094">
    <property type="component" value="Unassembled WGS sequence"/>
</dbReference>
<dbReference type="PROSITE" id="PS01010">
    <property type="entry name" value="CRISP_2"/>
    <property type="match status" value="1"/>
</dbReference>